<evidence type="ECO:0000256" key="1">
    <source>
        <dbReference type="SAM" id="SignalP"/>
    </source>
</evidence>
<evidence type="ECO:0008006" key="4">
    <source>
        <dbReference type="Google" id="ProtNLM"/>
    </source>
</evidence>
<proteinExistence type="predicted"/>
<organism evidence="2 3">
    <name type="scientific">Streptomyces albiaxialis</name>
    <dbReference type="NCBI Taxonomy" id="329523"/>
    <lineage>
        <taxon>Bacteria</taxon>
        <taxon>Bacillati</taxon>
        <taxon>Actinomycetota</taxon>
        <taxon>Actinomycetes</taxon>
        <taxon>Kitasatosporales</taxon>
        <taxon>Streptomycetaceae</taxon>
        <taxon>Streptomyces</taxon>
    </lineage>
</organism>
<evidence type="ECO:0000313" key="3">
    <source>
        <dbReference type="Proteomes" id="UP001500016"/>
    </source>
</evidence>
<comment type="caution">
    <text evidence="2">The sequence shown here is derived from an EMBL/GenBank/DDBJ whole genome shotgun (WGS) entry which is preliminary data.</text>
</comment>
<name>A0ABP5HFZ9_9ACTN</name>
<keyword evidence="1" id="KW-0732">Signal</keyword>
<evidence type="ECO:0000313" key="2">
    <source>
        <dbReference type="EMBL" id="GAA2072399.1"/>
    </source>
</evidence>
<feature type="signal peptide" evidence="1">
    <location>
        <begin position="1"/>
        <end position="28"/>
    </location>
</feature>
<dbReference type="PROSITE" id="PS51257">
    <property type="entry name" value="PROKAR_LIPOPROTEIN"/>
    <property type="match status" value="1"/>
</dbReference>
<sequence>MTGRARAPRSAALIGVVCAGLTVLTACGGGGGGGGGEDPDKGTNGVGKLSPAKIEMKARKAAQRADAVRVAGSVVSKGDTYRLSMKLKRDGGMGEVSAEGGSTFQLLRVRKDLYLKAGADFWAKQEKGGGTPSKSDVAAAGKLEGKYVKVPHGDPAYRQLSGFTDMSVLLDGLLAMDGKRATGERGTVAGVKTIRVQAGKGRGGMMDVSLKGSPYPLRLQRGGDAGTVRLSGWNAEFALEPPAKDQVVDYGRSISAN</sequence>
<dbReference type="RefSeq" id="WP_344527184.1">
    <property type="nucleotide sequence ID" value="NZ_BAAAPE010000007.1"/>
</dbReference>
<accession>A0ABP5HFZ9</accession>
<dbReference type="Proteomes" id="UP001500016">
    <property type="component" value="Unassembled WGS sequence"/>
</dbReference>
<feature type="chain" id="PRO_5047206229" description="Lipoprotein" evidence="1">
    <location>
        <begin position="29"/>
        <end position="257"/>
    </location>
</feature>
<reference evidence="3" key="1">
    <citation type="journal article" date="2019" name="Int. J. Syst. Evol. Microbiol.">
        <title>The Global Catalogue of Microorganisms (GCM) 10K type strain sequencing project: providing services to taxonomists for standard genome sequencing and annotation.</title>
        <authorList>
            <consortium name="The Broad Institute Genomics Platform"/>
            <consortium name="The Broad Institute Genome Sequencing Center for Infectious Disease"/>
            <person name="Wu L."/>
            <person name="Ma J."/>
        </authorList>
    </citation>
    <scope>NUCLEOTIDE SEQUENCE [LARGE SCALE GENOMIC DNA]</scope>
    <source>
        <strain evidence="3">JCM 15478</strain>
    </source>
</reference>
<keyword evidence="3" id="KW-1185">Reference proteome</keyword>
<gene>
    <name evidence="2" type="ORF">GCM10009801_24990</name>
</gene>
<protein>
    <recommendedName>
        <fullName evidence="4">Lipoprotein</fullName>
    </recommendedName>
</protein>
<dbReference type="EMBL" id="BAAAPE010000007">
    <property type="protein sequence ID" value="GAA2072399.1"/>
    <property type="molecule type" value="Genomic_DNA"/>
</dbReference>